<feature type="chain" id="PRO_5020444273" description="CHRD domain-containing protein" evidence="1">
    <location>
        <begin position="24"/>
        <end position="176"/>
    </location>
</feature>
<dbReference type="EMBL" id="SORI01000031">
    <property type="protein sequence ID" value="TDY53177.1"/>
    <property type="molecule type" value="Genomic_DNA"/>
</dbReference>
<protein>
    <recommendedName>
        <fullName evidence="4">CHRD domain-containing protein</fullName>
    </recommendedName>
</protein>
<evidence type="ECO:0000256" key="1">
    <source>
        <dbReference type="SAM" id="SignalP"/>
    </source>
</evidence>
<evidence type="ECO:0000313" key="3">
    <source>
        <dbReference type="Proteomes" id="UP000295066"/>
    </source>
</evidence>
<dbReference type="RefSeq" id="WP_133959151.1">
    <property type="nucleotide sequence ID" value="NZ_SORI01000031.1"/>
</dbReference>
<accession>A0A4R8LXU4</accession>
<gene>
    <name evidence="2" type="ORF">C8D99_1319</name>
</gene>
<dbReference type="Proteomes" id="UP000295066">
    <property type="component" value="Unassembled WGS sequence"/>
</dbReference>
<reference evidence="2 3" key="1">
    <citation type="submission" date="2019-03" db="EMBL/GenBank/DDBJ databases">
        <title>Genomic Encyclopedia of Type Strains, Phase IV (KMG-IV): sequencing the most valuable type-strain genomes for metagenomic binning, comparative biology and taxonomic classification.</title>
        <authorList>
            <person name="Goeker M."/>
        </authorList>
    </citation>
    <scope>NUCLEOTIDE SEQUENCE [LARGE SCALE GENOMIC DNA]</scope>
    <source>
        <strain evidence="2 3">DSM 25964</strain>
    </source>
</reference>
<evidence type="ECO:0008006" key="4">
    <source>
        <dbReference type="Google" id="ProtNLM"/>
    </source>
</evidence>
<dbReference type="AlphaFoldDB" id="A0A4R8LXU4"/>
<feature type="signal peptide" evidence="1">
    <location>
        <begin position="1"/>
        <end position="23"/>
    </location>
</feature>
<keyword evidence="3" id="KW-1185">Reference proteome</keyword>
<name>A0A4R8LXU4_9BACT</name>
<proteinExistence type="predicted"/>
<sequence length="176" mass="18475">MKKAVMVLLSVLFVFGVAGVVLAEEVDLNFCPPSCDPLPNSDSLNIFWKIQPMTTVYIVEDELKICTFIGAPGSGNFKKGFKYGAAATGVGLRKIVGSISPALPTGVSMWGLLTRPDSIGTSTGPHMLGTADVDLVKGLEKLYAAYGTGEISLYADNSASGGNGMVVLKLTILDQI</sequence>
<keyword evidence="1" id="KW-0732">Signal</keyword>
<organism evidence="2 3">
    <name type="scientific">Aminivibrio pyruvatiphilus</name>
    <dbReference type="NCBI Taxonomy" id="1005740"/>
    <lineage>
        <taxon>Bacteria</taxon>
        <taxon>Thermotogati</taxon>
        <taxon>Synergistota</taxon>
        <taxon>Synergistia</taxon>
        <taxon>Synergistales</taxon>
        <taxon>Aminobacteriaceae</taxon>
        <taxon>Aminivibrio</taxon>
    </lineage>
</organism>
<evidence type="ECO:0000313" key="2">
    <source>
        <dbReference type="EMBL" id="TDY53177.1"/>
    </source>
</evidence>
<comment type="caution">
    <text evidence="2">The sequence shown here is derived from an EMBL/GenBank/DDBJ whole genome shotgun (WGS) entry which is preliminary data.</text>
</comment>